<comment type="caution">
    <text evidence="2">The sequence shown here is derived from an EMBL/GenBank/DDBJ whole genome shotgun (WGS) entry which is preliminary data.</text>
</comment>
<accession>A0A9Q5GPH4</accession>
<name>A0A9Q5GPH4_9BACT</name>
<dbReference type="OrthoDB" id="9968971at2"/>
<organism evidence="2 3">
    <name type="scientific">Chitinophaga solisilvae</name>
    <dbReference type="NCBI Taxonomy" id="1233460"/>
    <lineage>
        <taxon>Bacteria</taxon>
        <taxon>Pseudomonadati</taxon>
        <taxon>Bacteroidota</taxon>
        <taxon>Chitinophagia</taxon>
        <taxon>Chitinophagales</taxon>
        <taxon>Chitinophagaceae</taxon>
        <taxon>Chitinophaga</taxon>
    </lineage>
</organism>
<gene>
    <name evidence="2" type="ORF">ECE50_029415</name>
</gene>
<keyword evidence="1" id="KW-0732">Signal</keyword>
<dbReference type="EMBL" id="RIAR02000001">
    <property type="protein sequence ID" value="NSL90980.1"/>
    <property type="molecule type" value="Genomic_DNA"/>
</dbReference>
<reference evidence="2" key="1">
    <citation type="submission" date="2020-05" db="EMBL/GenBank/DDBJ databases">
        <title>Chitinophaga laudate sp. nov., isolated from a tropical peat swamp.</title>
        <authorList>
            <person name="Goh C.B.S."/>
            <person name="Lee M.S."/>
            <person name="Parimannan S."/>
            <person name="Pasbakhsh P."/>
            <person name="Yule C.M."/>
            <person name="Rajandas H."/>
            <person name="Loke S."/>
            <person name="Croft L."/>
            <person name="Tan J.B.L."/>
        </authorList>
    </citation>
    <scope>NUCLEOTIDE SEQUENCE</scope>
    <source>
        <strain evidence="2">Mgbs1</strain>
    </source>
</reference>
<dbReference type="RefSeq" id="WP_127034019.1">
    <property type="nucleotide sequence ID" value="NZ_JAABOK010000026.1"/>
</dbReference>
<protein>
    <recommendedName>
        <fullName evidence="4">Lipoprotein</fullName>
    </recommendedName>
</protein>
<feature type="signal peptide" evidence="1">
    <location>
        <begin position="1"/>
        <end position="34"/>
    </location>
</feature>
<dbReference type="AlphaFoldDB" id="A0A9Q5GPH4"/>
<evidence type="ECO:0000256" key="1">
    <source>
        <dbReference type="SAM" id="SignalP"/>
    </source>
</evidence>
<proteinExistence type="predicted"/>
<dbReference type="Proteomes" id="UP000281028">
    <property type="component" value="Unassembled WGS sequence"/>
</dbReference>
<evidence type="ECO:0000313" key="2">
    <source>
        <dbReference type="EMBL" id="NSL90980.1"/>
    </source>
</evidence>
<evidence type="ECO:0008006" key="4">
    <source>
        <dbReference type="Google" id="ProtNLM"/>
    </source>
</evidence>
<feature type="chain" id="PRO_5040198886" description="Lipoprotein" evidence="1">
    <location>
        <begin position="35"/>
        <end position="111"/>
    </location>
</feature>
<keyword evidence="3" id="KW-1185">Reference proteome</keyword>
<sequence>MLKRMFGRLPSEPGAAAVLLPAMVLFACTAPRQAQQYNFTARGCDPDSLLKQATYIFTKYNLNGRPFKVDVIQTDSFYVIRKYPKREYDIGGSAYIYISRADCKVVRELWD</sequence>
<dbReference type="PROSITE" id="PS51257">
    <property type="entry name" value="PROKAR_LIPOPROTEIN"/>
    <property type="match status" value="1"/>
</dbReference>
<evidence type="ECO:0000313" key="3">
    <source>
        <dbReference type="Proteomes" id="UP000281028"/>
    </source>
</evidence>